<evidence type="ECO:0000256" key="13">
    <source>
        <dbReference type="PIRSR" id="PIRSR001461-2"/>
    </source>
</evidence>
<dbReference type="GO" id="GO:0004750">
    <property type="term" value="F:D-ribulose-phosphate 3-epimerase activity"/>
    <property type="evidence" value="ECO:0007669"/>
    <property type="project" value="UniProtKB-UniRule"/>
</dbReference>
<evidence type="ECO:0000256" key="6">
    <source>
        <dbReference type="ARBA" id="ARBA00009541"/>
    </source>
</evidence>
<comment type="cofactor">
    <cofactor evidence="2">
        <name>Mn(2+)</name>
        <dbReference type="ChEBI" id="CHEBI:29035"/>
    </cofactor>
</comment>
<dbReference type="InterPro" id="IPR011060">
    <property type="entry name" value="RibuloseP-bd_barrel"/>
</dbReference>
<dbReference type="GO" id="GO:0046872">
    <property type="term" value="F:metal ion binding"/>
    <property type="evidence" value="ECO:0007669"/>
    <property type="project" value="UniProtKB-UniRule"/>
</dbReference>
<dbReference type="Gene3D" id="3.20.20.70">
    <property type="entry name" value="Aldolase class I"/>
    <property type="match status" value="1"/>
</dbReference>
<comment type="cofactor">
    <cofactor evidence="10 13">
        <name>a divalent metal cation</name>
        <dbReference type="ChEBI" id="CHEBI:60240"/>
    </cofactor>
    <text evidence="10 13">Binds 1 divalent metal cation per subunit.</text>
</comment>
<accession>A0A9C9EM93</accession>
<name>A0A9C9EM93_UNCW3</name>
<dbReference type="EC" id="5.1.3.1" evidence="7 10"/>
<evidence type="ECO:0000256" key="12">
    <source>
        <dbReference type="PIRSR" id="PIRSR001461-1"/>
    </source>
</evidence>
<dbReference type="NCBIfam" id="NF004076">
    <property type="entry name" value="PRK05581.1-4"/>
    <property type="match status" value="1"/>
</dbReference>
<dbReference type="PROSITE" id="PS01086">
    <property type="entry name" value="RIBUL_P_3_EPIMER_2"/>
    <property type="match status" value="1"/>
</dbReference>
<dbReference type="GO" id="GO:0019323">
    <property type="term" value="P:pentose catabolic process"/>
    <property type="evidence" value="ECO:0007669"/>
    <property type="project" value="UniProtKB-UniRule"/>
</dbReference>
<gene>
    <name evidence="10 15" type="primary">rpe</name>
    <name evidence="15" type="ORF">ENI34_04440</name>
</gene>
<dbReference type="GO" id="GO:0005737">
    <property type="term" value="C:cytoplasm"/>
    <property type="evidence" value="ECO:0007669"/>
    <property type="project" value="UniProtKB-ARBA"/>
</dbReference>
<dbReference type="EMBL" id="DRIG01000047">
    <property type="protein sequence ID" value="HEC78376.1"/>
    <property type="molecule type" value="Genomic_DNA"/>
</dbReference>
<evidence type="ECO:0000256" key="7">
    <source>
        <dbReference type="ARBA" id="ARBA00013188"/>
    </source>
</evidence>
<dbReference type="NCBIfam" id="TIGR01163">
    <property type="entry name" value="rpe"/>
    <property type="match status" value="1"/>
</dbReference>
<evidence type="ECO:0000256" key="1">
    <source>
        <dbReference type="ARBA" id="ARBA00001782"/>
    </source>
</evidence>
<comment type="function">
    <text evidence="10">Catalyzes the reversible epimerization of D-ribulose 5-phosphate to D-xylulose 5-phosphate.</text>
</comment>
<feature type="binding site" evidence="14">
    <location>
        <position position="175"/>
    </location>
    <ligand>
        <name>substrate</name>
    </ligand>
</feature>
<comment type="similarity">
    <text evidence="6 10 11">Belongs to the ribulose-phosphate 3-epimerase family.</text>
</comment>
<dbReference type="SUPFAM" id="SSF51366">
    <property type="entry name" value="Ribulose-phoshate binding barrel"/>
    <property type="match status" value="1"/>
</dbReference>
<dbReference type="InterPro" id="IPR013785">
    <property type="entry name" value="Aldolase_TIM"/>
</dbReference>
<comment type="pathway">
    <text evidence="10">Carbohydrate degradation.</text>
</comment>
<comment type="cofactor">
    <cofactor evidence="3">
        <name>Co(2+)</name>
        <dbReference type="ChEBI" id="CHEBI:48828"/>
    </cofactor>
</comment>
<dbReference type="FunFam" id="3.20.20.70:FF:000004">
    <property type="entry name" value="Ribulose-phosphate 3-epimerase"/>
    <property type="match status" value="1"/>
</dbReference>
<dbReference type="Proteomes" id="UP000885826">
    <property type="component" value="Unassembled WGS sequence"/>
</dbReference>
<comment type="cofactor">
    <cofactor evidence="4">
        <name>Zn(2+)</name>
        <dbReference type="ChEBI" id="CHEBI:29105"/>
    </cofactor>
</comment>
<dbReference type="HAMAP" id="MF_02227">
    <property type="entry name" value="RPE"/>
    <property type="match status" value="1"/>
</dbReference>
<keyword evidence="13" id="KW-0862">Zinc</keyword>
<dbReference type="CDD" id="cd00429">
    <property type="entry name" value="RPE"/>
    <property type="match status" value="1"/>
</dbReference>
<sequence>MKVAPSIIAADFSRFHEEIAAVEKAGADLLHLDVMDGVFVPNLTFGPMIVEAINRISSLELDAHLMIVNPERYLDQYIKAGVDWLSFHVEATEKPEYCIQYIKEQDIKVGIALNPETPFENIKKFVERLDYLLVMTVHPGFCGQKFLSEVVDKIKEIRNWIEKQRLECILEVDGGINDTNCRIVRQAGADIIVAGAGIFKKSDYKKAIENLRC</sequence>
<dbReference type="PANTHER" id="PTHR11749">
    <property type="entry name" value="RIBULOSE-5-PHOSPHATE-3-EPIMERASE"/>
    <property type="match status" value="1"/>
</dbReference>
<feature type="active site" description="Proton donor" evidence="10 12">
    <location>
        <position position="173"/>
    </location>
</feature>
<evidence type="ECO:0000256" key="5">
    <source>
        <dbReference type="ARBA" id="ARBA00001954"/>
    </source>
</evidence>
<evidence type="ECO:0000256" key="3">
    <source>
        <dbReference type="ARBA" id="ARBA00001941"/>
    </source>
</evidence>
<feature type="binding site" evidence="10 14">
    <location>
        <begin position="140"/>
        <end position="143"/>
    </location>
    <ligand>
        <name>substrate</name>
    </ligand>
</feature>
<evidence type="ECO:0000256" key="11">
    <source>
        <dbReference type="PIRNR" id="PIRNR001461"/>
    </source>
</evidence>
<feature type="binding site" evidence="10">
    <location>
        <begin position="173"/>
        <end position="175"/>
    </location>
    <ligand>
        <name>substrate</name>
    </ligand>
</feature>
<evidence type="ECO:0000256" key="4">
    <source>
        <dbReference type="ARBA" id="ARBA00001947"/>
    </source>
</evidence>
<feature type="active site" description="Proton acceptor" evidence="10 12">
    <location>
        <position position="33"/>
    </location>
</feature>
<keyword evidence="10 11" id="KW-0119">Carbohydrate metabolism</keyword>
<evidence type="ECO:0000256" key="10">
    <source>
        <dbReference type="HAMAP-Rule" id="MF_02227"/>
    </source>
</evidence>
<evidence type="ECO:0000313" key="16">
    <source>
        <dbReference type="Proteomes" id="UP000885826"/>
    </source>
</evidence>
<feature type="binding site" evidence="10 13">
    <location>
        <position position="173"/>
    </location>
    <ligand>
        <name>a divalent metal cation</name>
        <dbReference type="ChEBI" id="CHEBI:60240"/>
    </ligand>
</feature>
<dbReference type="GO" id="GO:0006098">
    <property type="term" value="P:pentose-phosphate shunt"/>
    <property type="evidence" value="ECO:0007669"/>
    <property type="project" value="UniProtKB-UniRule"/>
</dbReference>
<dbReference type="PROSITE" id="PS01085">
    <property type="entry name" value="RIBUL_P_3_EPIMER_1"/>
    <property type="match status" value="1"/>
</dbReference>
<keyword evidence="13" id="KW-0170">Cobalt</keyword>
<keyword evidence="13" id="KW-0464">Manganese</keyword>
<comment type="caution">
    <text evidence="15">The sequence shown here is derived from an EMBL/GenBank/DDBJ whole genome shotgun (WGS) entry which is preliminary data.</text>
</comment>
<feature type="binding site" evidence="10 14">
    <location>
        <position position="64"/>
    </location>
    <ligand>
        <name>substrate</name>
    </ligand>
</feature>
<reference evidence="15" key="1">
    <citation type="journal article" date="2020" name="mSystems">
        <title>Genome- and Community-Level Interaction Insights into Carbon Utilization and Element Cycling Functions of Hydrothermarchaeota in Hydrothermal Sediment.</title>
        <authorList>
            <person name="Zhou Z."/>
            <person name="Liu Y."/>
            <person name="Xu W."/>
            <person name="Pan J."/>
            <person name="Luo Z.H."/>
            <person name="Li M."/>
        </authorList>
    </citation>
    <scope>NUCLEOTIDE SEQUENCE</scope>
    <source>
        <strain evidence="15">HyVt-388</strain>
    </source>
</reference>
<comment type="caution">
    <text evidence="10">Lacks conserved residue(s) required for the propagation of feature annotation.</text>
</comment>
<proteinExistence type="inferred from homology"/>
<protein>
    <recommendedName>
        <fullName evidence="7 10">Ribulose-phosphate 3-epimerase</fullName>
        <ecNumber evidence="7 10">5.1.3.1</ecNumber>
    </recommendedName>
</protein>
<dbReference type="PIRSF" id="PIRSF001461">
    <property type="entry name" value="RPE"/>
    <property type="match status" value="1"/>
</dbReference>
<dbReference type="InterPro" id="IPR000056">
    <property type="entry name" value="Ribul_P_3_epim-like"/>
</dbReference>
<evidence type="ECO:0000256" key="14">
    <source>
        <dbReference type="PIRSR" id="PIRSR001461-3"/>
    </source>
</evidence>
<keyword evidence="8 10" id="KW-0479">Metal-binding</keyword>
<feature type="binding site" evidence="10 13">
    <location>
        <position position="64"/>
    </location>
    <ligand>
        <name>a divalent metal cation</name>
        <dbReference type="ChEBI" id="CHEBI:60240"/>
    </ligand>
</feature>
<dbReference type="InterPro" id="IPR026019">
    <property type="entry name" value="Ribul_P_3_epim"/>
</dbReference>
<dbReference type="Pfam" id="PF00834">
    <property type="entry name" value="Ribul_P_3_epim"/>
    <property type="match status" value="1"/>
</dbReference>
<comment type="catalytic activity">
    <reaction evidence="1 10 11">
        <text>D-ribulose 5-phosphate = D-xylulose 5-phosphate</text>
        <dbReference type="Rhea" id="RHEA:13677"/>
        <dbReference type="ChEBI" id="CHEBI:57737"/>
        <dbReference type="ChEBI" id="CHEBI:58121"/>
        <dbReference type="EC" id="5.1.3.1"/>
    </reaction>
</comment>
<organism evidence="15 16">
    <name type="scientific">candidate division WOR-3 bacterium</name>
    <dbReference type="NCBI Taxonomy" id="2052148"/>
    <lineage>
        <taxon>Bacteria</taxon>
        <taxon>Bacteria division WOR-3</taxon>
    </lineage>
</organism>
<keyword evidence="9 10" id="KW-0413">Isomerase</keyword>
<feature type="binding site" evidence="10 14">
    <location>
        <position position="6"/>
    </location>
    <ligand>
        <name>substrate</name>
    </ligand>
</feature>
<feature type="binding site" evidence="10 13">
    <location>
        <position position="31"/>
    </location>
    <ligand>
        <name>a divalent metal cation</name>
        <dbReference type="ChEBI" id="CHEBI:60240"/>
    </ligand>
</feature>
<evidence type="ECO:0000256" key="9">
    <source>
        <dbReference type="ARBA" id="ARBA00023235"/>
    </source>
</evidence>
<evidence type="ECO:0000256" key="2">
    <source>
        <dbReference type="ARBA" id="ARBA00001936"/>
    </source>
</evidence>
<comment type="cofactor">
    <cofactor evidence="5">
        <name>Fe(2+)</name>
        <dbReference type="ChEBI" id="CHEBI:29033"/>
    </cofactor>
</comment>
<evidence type="ECO:0000256" key="8">
    <source>
        <dbReference type="ARBA" id="ARBA00022723"/>
    </source>
</evidence>
<feature type="binding site" evidence="10 13">
    <location>
        <position position="33"/>
    </location>
    <ligand>
        <name>a divalent metal cation</name>
        <dbReference type="ChEBI" id="CHEBI:60240"/>
    </ligand>
</feature>
<dbReference type="AlphaFoldDB" id="A0A9C9EM93"/>
<evidence type="ECO:0000313" key="15">
    <source>
        <dbReference type="EMBL" id="HEC78376.1"/>
    </source>
</evidence>